<keyword evidence="2 4" id="KW-0808">Transferase</keyword>
<dbReference type="NCBIfam" id="TIGR00045">
    <property type="entry name" value="glycerate kinase"/>
    <property type="match status" value="1"/>
</dbReference>
<comment type="similarity">
    <text evidence="1 4">Belongs to the glycerate kinase type-1 family.</text>
</comment>
<dbReference type="PANTHER" id="PTHR21599:SF0">
    <property type="entry name" value="GLYCERATE KINASE"/>
    <property type="match status" value="1"/>
</dbReference>
<proteinExistence type="inferred from homology"/>
<evidence type="ECO:0000313" key="6">
    <source>
        <dbReference type="Proteomes" id="UP000545606"/>
    </source>
</evidence>
<dbReference type="Pfam" id="PF02595">
    <property type="entry name" value="Gly_kinase"/>
    <property type="match status" value="1"/>
</dbReference>
<evidence type="ECO:0000313" key="5">
    <source>
        <dbReference type="EMBL" id="MBA4707801.1"/>
    </source>
</evidence>
<dbReference type="PIRSF" id="PIRSF006078">
    <property type="entry name" value="GlxK"/>
    <property type="match status" value="1"/>
</dbReference>
<dbReference type="EMBL" id="JACERN010000017">
    <property type="protein sequence ID" value="MBA4707801.1"/>
    <property type="molecule type" value="Genomic_DNA"/>
</dbReference>
<dbReference type="Gene3D" id="3.90.1510.10">
    <property type="entry name" value="Glycerate kinase, domain 2"/>
    <property type="match status" value="1"/>
</dbReference>
<dbReference type="GO" id="GO:0008887">
    <property type="term" value="F:glycerate kinase activity"/>
    <property type="evidence" value="ECO:0007669"/>
    <property type="project" value="UniProtKB-UniRule"/>
</dbReference>
<accession>A0A838YAV7</accession>
<name>A0A838YAV7_9NEIS</name>
<reference evidence="5 6" key="1">
    <citation type="submission" date="2020-07" db="EMBL/GenBank/DDBJ databases">
        <title>Draft genome sequence of violacein-producing bacteria and related species.</title>
        <authorList>
            <person name="Wilson H.S."/>
            <person name="De Leon M.E."/>
        </authorList>
    </citation>
    <scope>NUCLEOTIDE SEQUENCE [LARGE SCALE GENOMIC DNA]</scope>
    <source>
        <strain evidence="5 6">HSC-21Su07</strain>
    </source>
</reference>
<dbReference type="SUPFAM" id="SSF110738">
    <property type="entry name" value="Glycerate kinase I"/>
    <property type="match status" value="1"/>
</dbReference>
<evidence type="ECO:0000256" key="3">
    <source>
        <dbReference type="ARBA" id="ARBA00022777"/>
    </source>
</evidence>
<dbReference type="InterPro" id="IPR036129">
    <property type="entry name" value="Glycerate_kinase_sf"/>
</dbReference>
<evidence type="ECO:0000256" key="2">
    <source>
        <dbReference type="ARBA" id="ARBA00022679"/>
    </source>
</evidence>
<dbReference type="PANTHER" id="PTHR21599">
    <property type="entry name" value="GLYCERATE KINASE"/>
    <property type="match status" value="1"/>
</dbReference>
<dbReference type="Gene3D" id="3.40.50.10350">
    <property type="entry name" value="Glycerate kinase, domain 1"/>
    <property type="match status" value="1"/>
</dbReference>
<comment type="caution">
    <text evidence="5">The sequence shown here is derived from an EMBL/GenBank/DDBJ whole genome shotgun (WGS) entry which is preliminary data.</text>
</comment>
<dbReference type="InterPro" id="IPR018193">
    <property type="entry name" value="Glyc_kinase_flavodox-like_fold"/>
</dbReference>
<keyword evidence="3 4" id="KW-0418">Kinase</keyword>
<keyword evidence="6" id="KW-1185">Reference proteome</keyword>
<sequence length="378" mass="38942">MRWLLAPDSYKGSLDAAEVAKAMQRGIEQADSQAECMLRPMADGGEGTLDTLYAAVGGEWLQFPVCNATGETIIAPCLLLPDGTAVVEVARIIGLPEAGDSLVAQRSSRGVGQMLAALLQSGQRRIAVALGGSSTNDGGAGCLAALGLQLLNAQGQRLVGALQDLPQLFTLDADGVLDAFAGVELEIWSDVDNPLSGSRGATAVFGPQKGVAAADIARIDGEITHFAQLLDARLQQDTRHLPGSGAAGGLGYAMLLLGGRMQSGAQAVARHLGLEPALQMIDWVFTGEGRSDSQTLAGKAPACVATLARAAGVPVSLLSGAVIADEEGVLVTSFDGCYSLCNRPMSLDSAMQEAPQRLAQLAEQVARTILAARGSPRS</sequence>
<dbReference type="AlphaFoldDB" id="A0A838YAV7"/>
<protein>
    <submittedName>
        <fullName evidence="5">Glycerate kinase</fullName>
    </submittedName>
</protein>
<dbReference type="RefSeq" id="WP_181835046.1">
    <property type="nucleotide sequence ID" value="NZ_JACERN010000017.1"/>
</dbReference>
<dbReference type="GO" id="GO:0031388">
    <property type="term" value="P:organic acid phosphorylation"/>
    <property type="evidence" value="ECO:0007669"/>
    <property type="project" value="UniProtKB-UniRule"/>
</dbReference>
<evidence type="ECO:0000256" key="4">
    <source>
        <dbReference type="PIRNR" id="PIRNR006078"/>
    </source>
</evidence>
<gene>
    <name evidence="5" type="ORF">H2Z84_05285</name>
</gene>
<dbReference type="InterPro" id="IPR018197">
    <property type="entry name" value="Glycerate_kinase_RE-like"/>
</dbReference>
<dbReference type="InterPro" id="IPR004381">
    <property type="entry name" value="Glycerate_kinase"/>
</dbReference>
<evidence type="ECO:0000256" key="1">
    <source>
        <dbReference type="ARBA" id="ARBA00006284"/>
    </source>
</evidence>
<dbReference type="Proteomes" id="UP000545606">
    <property type="component" value="Unassembled WGS sequence"/>
</dbReference>
<organism evidence="5 6">
    <name type="scientific">Aquitalea aquatica</name>
    <dbReference type="NCBI Taxonomy" id="3044273"/>
    <lineage>
        <taxon>Bacteria</taxon>
        <taxon>Pseudomonadati</taxon>
        <taxon>Pseudomonadota</taxon>
        <taxon>Betaproteobacteria</taxon>
        <taxon>Neisseriales</taxon>
        <taxon>Chromobacteriaceae</taxon>
        <taxon>Aquitalea</taxon>
    </lineage>
</organism>